<dbReference type="EMBL" id="AGAZ01000040">
    <property type="protein sequence ID" value="EGZ47439.1"/>
    <property type="molecule type" value="Genomic_DNA"/>
</dbReference>
<evidence type="ECO:0000259" key="1">
    <source>
        <dbReference type="Pfam" id="PF09500"/>
    </source>
</evidence>
<dbReference type="AlphaFoldDB" id="G4CPT2"/>
<protein>
    <submittedName>
        <fullName evidence="2">WecD protein</fullName>
    </submittedName>
</protein>
<reference evidence="2 3" key="1">
    <citation type="submission" date="2011-06" db="EMBL/GenBank/DDBJ databases">
        <authorList>
            <person name="Muzny D."/>
            <person name="Qin X."/>
            <person name="Deng J."/>
            <person name="Jiang H."/>
            <person name="Liu Y."/>
            <person name="Qu J."/>
            <person name="Song X.-Z."/>
            <person name="Zhang L."/>
            <person name="Thornton R."/>
            <person name="Coyle M."/>
            <person name="Francisco L."/>
            <person name="Jackson L."/>
            <person name="Javaid M."/>
            <person name="Korchina V."/>
            <person name="Kovar C."/>
            <person name="Mata R."/>
            <person name="Mathew T."/>
            <person name="Ngo R."/>
            <person name="Nguyen L."/>
            <person name="Nguyen N."/>
            <person name="Okwuonu G."/>
            <person name="Ongeri F."/>
            <person name="Pham C."/>
            <person name="Simmons D."/>
            <person name="Wilczek-Boney K."/>
            <person name="Hale W."/>
            <person name="Jakkamsetti A."/>
            <person name="Pham P."/>
            <person name="Ruth R."/>
            <person name="San Lucas F."/>
            <person name="Warren J."/>
            <person name="Zhang J."/>
            <person name="Zhao Z."/>
            <person name="Zhou C."/>
            <person name="Zhu D."/>
            <person name="Lee S."/>
            <person name="Bess C."/>
            <person name="Blankenburg K."/>
            <person name="Forbes L."/>
            <person name="Fu Q."/>
            <person name="Gubbala S."/>
            <person name="Hirani K."/>
            <person name="Jayaseelan J.C."/>
            <person name="Lara F."/>
            <person name="Munidasa M."/>
            <person name="Palculict T."/>
            <person name="Patil S."/>
            <person name="Pu L.-L."/>
            <person name="Saada N."/>
            <person name="Tang L."/>
            <person name="Weissenberger G."/>
            <person name="Zhu Y."/>
            <person name="Hemphill L."/>
            <person name="Shang Y."/>
            <person name="Youmans B."/>
            <person name="Ayvaz T."/>
            <person name="Ross M."/>
            <person name="Santibanez J."/>
            <person name="Aqrawi P."/>
            <person name="Gross S."/>
            <person name="Joshi V."/>
            <person name="Fowler G."/>
            <person name="Nazareth L."/>
            <person name="Reid J."/>
            <person name="Worley K."/>
            <person name="Petrosino J."/>
            <person name="Highlander S."/>
            <person name="Gibbs R."/>
        </authorList>
    </citation>
    <scope>NUCLEOTIDE SEQUENCE [LARGE SCALE GENOMIC DNA]</scope>
    <source>
        <strain evidence="2 3">9715</strain>
    </source>
</reference>
<name>G4CPT2_9NEIS</name>
<evidence type="ECO:0000313" key="2">
    <source>
        <dbReference type="EMBL" id="EGZ47439.1"/>
    </source>
</evidence>
<sequence length="147" mass="16351">MTAEELQSFLHQNIPATHALDIRVVQCNPESIKLHMPHAINRNHKNTVFGGSIALAATLCGWSAVHVNCPQAQGNIVIQNGDTRYLRPALSDLTVKTRPVPQEDWAYMHDMLRTTGKGKISLSIEMFVQNELVAVFNGKFVAFMPKT</sequence>
<dbReference type="Pfam" id="PF09500">
    <property type="entry name" value="YiiD_C"/>
    <property type="match status" value="1"/>
</dbReference>
<dbReference type="Gene3D" id="3.10.129.10">
    <property type="entry name" value="Hotdog Thioesterase"/>
    <property type="match status" value="1"/>
</dbReference>
<dbReference type="InterPro" id="IPR012660">
    <property type="entry name" value="YiiD_C"/>
</dbReference>
<dbReference type="HOGENOM" id="CLU_112070_0_1_4"/>
<dbReference type="OrthoDB" id="572024at2"/>
<dbReference type="RefSeq" id="WP_009116234.1">
    <property type="nucleotide sequence ID" value="NZ_JH165159.1"/>
</dbReference>
<dbReference type="PATRIC" id="fig|1030841.3.peg.1070"/>
<organism evidence="2 3">
    <name type="scientific">Neisseria wadsworthii 9715</name>
    <dbReference type="NCBI Taxonomy" id="1030841"/>
    <lineage>
        <taxon>Bacteria</taxon>
        <taxon>Pseudomonadati</taxon>
        <taxon>Pseudomonadota</taxon>
        <taxon>Betaproteobacteria</taxon>
        <taxon>Neisseriales</taxon>
        <taxon>Neisseriaceae</taxon>
        <taxon>Neisseria</taxon>
    </lineage>
</organism>
<dbReference type="SUPFAM" id="SSF54637">
    <property type="entry name" value="Thioesterase/thiol ester dehydrase-isomerase"/>
    <property type="match status" value="1"/>
</dbReference>
<accession>G4CPT2</accession>
<evidence type="ECO:0000313" key="3">
    <source>
        <dbReference type="Proteomes" id="UP000005336"/>
    </source>
</evidence>
<keyword evidence="3" id="KW-1185">Reference proteome</keyword>
<dbReference type="InterPro" id="IPR029069">
    <property type="entry name" value="HotDog_dom_sf"/>
</dbReference>
<dbReference type="Proteomes" id="UP000005336">
    <property type="component" value="Unassembled WGS sequence"/>
</dbReference>
<proteinExistence type="predicted"/>
<feature type="domain" description="Thioesterase putative" evidence="1">
    <location>
        <begin position="4"/>
        <end position="143"/>
    </location>
</feature>
<gene>
    <name evidence="2" type="primary">wecD</name>
    <name evidence="2" type="ORF">HMPREF9370_1092</name>
</gene>
<dbReference type="NCBIfam" id="TIGR02447">
    <property type="entry name" value="yiiD_Cterm"/>
    <property type="match status" value="1"/>
</dbReference>
<comment type="caution">
    <text evidence="2">The sequence shown here is derived from an EMBL/GenBank/DDBJ whole genome shotgun (WGS) entry which is preliminary data.</text>
</comment>